<dbReference type="GeneID" id="31367730"/>
<accession>D3BM54</accession>
<reference evidence="1 2" key="1">
    <citation type="journal article" date="2011" name="Genome Res.">
        <title>Phylogeny-wide analysis of social amoeba genomes highlights ancient origins for complex intercellular communication.</title>
        <authorList>
            <person name="Heidel A.J."/>
            <person name="Lawal H.M."/>
            <person name="Felder M."/>
            <person name="Schilde C."/>
            <person name="Helps N.R."/>
            <person name="Tunggal B."/>
            <person name="Rivero F."/>
            <person name="John U."/>
            <person name="Schleicher M."/>
            <person name="Eichinger L."/>
            <person name="Platzer M."/>
            <person name="Noegel A.A."/>
            <person name="Schaap P."/>
            <person name="Gloeckner G."/>
        </authorList>
    </citation>
    <scope>NUCLEOTIDE SEQUENCE [LARGE SCALE GENOMIC DNA]</scope>
    <source>
        <strain evidence="2">ATCC 26659 / Pp 5 / PN500</strain>
    </source>
</reference>
<protein>
    <submittedName>
        <fullName evidence="1">Uncharacterized protein</fullName>
    </submittedName>
</protein>
<proteinExistence type="predicted"/>
<sequence>MGCKNKTLQMLKEYNDHQQYQDAAFNETKESVQFECLQEMCVLNALALLSEFILTFAEPSYSNITRVATTIHIYFLEVFKKAHQLLNT</sequence>
<dbReference type="Proteomes" id="UP000001396">
    <property type="component" value="Unassembled WGS sequence"/>
</dbReference>
<dbReference type="AlphaFoldDB" id="D3BM54"/>
<evidence type="ECO:0000313" key="2">
    <source>
        <dbReference type="Proteomes" id="UP000001396"/>
    </source>
</evidence>
<dbReference type="RefSeq" id="XP_020429783.1">
    <property type="nucleotide sequence ID" value="XM_020583002.1"/>
</dbReference>
<dbReference type="EMBL" id="ADBJ01000042">
    <property type="protein sequence ID" value="EFA77655.1"/>
    <property type="molecule type" value="Genomic_DNA"/>
</dbReference>
<organism evidence="1 2">
    <name type="scientific">Heterostelium pallidum (strain ATCC 26659 / Pp 5 / PN500)</name>
    <name type="common">Cellular slime mold</name>
    <name type="synonym">Polysphondylium pallidum</name>
    <dbReference type="NCBI Taxonomy" id="670386"/>
    <lineage>
        <taxon>Eukaryota</taxon>
        <taxon>Amoebozoa</taxon>
        <taxon>Evosea</taxon>
        <taxon>Eumycetozoa</taxon>
        <taxon>Dictyostelia</taxon>
        <taxon>Acytosteliales</taxon>
        <taxon>Acytosteliaceae</taxon>
        <taxon>Heterostelium</taxon>
    </lineage>
</organism>
<name>D3BM54_HETP5</name>
<comment type="caution">
    <text evidence="1">The sequence shown here is derived from an EMBL/GenBank/DDBJ whole genome shotgun (WGS) entry which is preliminary data.</text>
</comment>
<dbReference type="InParanoid" id="D3BM54"/>
<keyword evidence="2" id="KW-1185">Reference proteome</keyword>
<gene>
    <name evidence="1" type="ORF">PPL_12263</name>
</gene>
<evidence type="ECO:0000313" key="1">
    <source>
        <dbReference type="EMBL" id="EFA77655.1"/>
    </source>
</evidence>